<dbReference type="PANTHER" id="PTHR42852">
    <property type="entry name" value="THIOL:DISULFIDE INTERCHANGE PROTEIN DSBE"/>
    <property type="match status" value="1"/>
</dbReference>
<proteinExistence type="predicted"/>
<name>A0A0B8T3B8_9SPHI</name>
<dbReference type="SUPFAM" id="SSF52833">
    <property type="entry name" value="Thioredoxin-like"/>
    <property type="match status" value="1"/>
</dbReference>
<dbReference type="Proteomes" id="UP000031802">
    <property type="component" value="Unassembled WGS sequence"/>
</dbReference>
<comment type="caution">
    <text evidence="6">The sequence shown here is derived from an EMBL/GenBank/DDBJ whole genome shotgun (WGS) entry which is preliminary data.</text>
</comment>
<dbReference type="STRING" id="1229276.DI53_2711"/>
<keyword evidence="4" id="KW-0676">Redox-active center</keyword>
<gene>
    <name evidence="6" type="ORF">DI53_2711</name>
</gene>
<evidence type="ECO:0000256" key="5">
    <source>
        <dbReference type="SAM" id="Phobius"/>
    </source>
</evidence>
<keyword evidence="2" id="KW-0201">Cytochrome c-type biogenesis</keyword>
<dbReference type="AlphaFoldDB" id="A0A0B8T3B8"/>
<protein>
    <submittedName>
        <fullName evidence="6">Redoxin domain protein</fullName>
    </submittedName>
</protein>
<dbReference type="PANTHER" id="PTHR42852:SF6">
    <property type="entry name" value="THIOL:DISULFIDE INTERCHANGE PROTEIN DSBE"/>
    <property type="match status" value="1"/>
</dbReference>
<keyword evidence="7" id="KW-1185">Reference proteome</keyword>
<keyword evidence="3" id="KW-1015">Disulfide bond</keyword>
<evidence type="ECO:0000256" key="3">
    <source>
        <dbReference type="ARBA" id="ARBA00023157"/>
    </source>
</evidence>
<evidence type="ECO:0000256" key="2">
    <source>
        <dbReference type="ARBA" id="ARBA00022748"/>
    </source>
</evidence>
<dbReference type="EMBL" id="JJMU01000049">
    <property type="protein sequence ID" value="KGE13523.1"/>
    <property type="molecule type" value="Genomic_DNA"/>
</dbReference>
<dbReference type="CDD" id="cd02966">
    <property type="entry name" value="TlpA_like_family"/>
    <property type="match status" value="1"/>
</dbReference>
<reference evidence="6 7" key="2">
    <citation type="journal article" date="2015" name="PLoS ONE">
        <title>Whole-Genome Optical Mapping and Finished Genome Sequence of Sphingobacterium deserti sp. nov., a New Species Isolated from the Western Desert of China.</title>
        <authorList>
            <person name="Teng C."/>
            <person name="Zhou Z."/>
            <person name="Molnar I."/>
            <person name="Li X."/>
            <person name="Tang R."/>
            <person name="Chen M."/>
            <person name="Wang L."/>
            <person name="Su S."/>
            <person name="Zhang W."/>
            <person name="Lin M."/>
        </authorList>
    </citation>
    <scope>NUCLEOTIDE SEQUENCE [LARGE SCALE GENOMIC DNA]</scope>
    <source>
        <strain evidence="7">ACCC05744</strain>
    </source>
</reference>
<keyword evidence="5" id="KW-0472">Membrane</keyword>
<reference evidence="7" key="1">
    <citation type="submission" date="2014-04" db="EMBL/GenBank/DDBJ databases">
        <title>Whole-Genome optical mapping and complete genome sequence of Sphingobacterium deserti sp. nov., a new spaces isolated from desert in the west of China.</title>
        <authorList>
            <person name="Teng C."/>
            <person name="Zhou Z."/>
            <person name="Li X."/>
            <person name="Chen M."/>
            <person name="Lin M."/>
            <person name="Wang L."/>
            <person name="Su S."/>
            <person name="Zhang C."/>
            <person name="Zhang W."/>
        </authorList>
    </citation>
    <scope>NUCLEOTIDE SEQUENCE [LARGE SCALE GENOMIC DNA]</scope>
    <source>
        <strain evidence="7">ACCC05744</strain>
    </source>
</reference>
<evidence type="ECO:0000313" key="6">
    <source>
        <dbReference type="EMBL" id="KGE13523.1"/>
    </source>
</evidence>
<comment type="subcellular location">
    <subcellularLocation>
        <location evidence="1">Cell envelope</location>
    </subcellularLocation>
</comment>
<evidence type="ECO:0000256" key="4">
    <source>
        <dbReference type="ARBA" id="ARBA00023284"/>
    </source>
</evidence>
<feature type="transmembrane region" description="Helical" evidence="5">
    <location>
        <begin position="94"/>
        <end position="114"/>
    </location>
</feature>
<keyword evidence="5" id="KW-0812">Transmembrane</keyword>
<evidence type="ECO:0000256" key="1">
    <source>
        <dbReference type="ARBA" id="ARBA00004196"/>
    </source>
</evidence>
<organism evidence="6 7">
    <name type="scientific">Sphingobacterium deserti</name>
    <dbReference type="NCBI Taxonomy" id="1229276"/>
    <lineage>
        <taxon>Bacteria</taxon>
        <taxon>Pseudomonadati</taxon>
        <taxon>Bacteroidota</taxon>
        <taxon>Sphingobacteriia</taxon>
        <taxon>Sphingobacteriales</taxon>
        <taxon>Sphingobacteriaceae</taxon>
        <taxon>Sphingobacterium</taxon>
    </lineage>
</organism>
<evidence type="ECO:0000313" key="7">
    <source>
        <dbReference type="Proteomes" id="UP000031802"/>
    </source>
</evidence>
<dbReference type="PATRIC" id="fig|1229276.3.peg.2793"/>
<dbReference type="RefSeq" id="WP_037500361.1">
    <property type="nucleotide sequence ID" value="NZ_JJMU01000049.1"/>
</dbReference>
<dbReference type="Gene3D" id="3.40.30.10">
    <property type="entry name" value="Glutaredoxin"/>
    <property type="match status" value="1"/>
</dbReference>
<keyword evidence="5" id="KW-1133">Transmembrane helix</keyword>
<sequence length="522" mass="58654">MKTMFNLLLGMRPAAPERRRSAGVNKSLLYQRENRFTQKKPYNMPYEANDVAPSSGTAARLNPISFNLLVKQASRQTVSNQRICRAENSKDHSFFLPIGLFFVSLFCSLLAAVAQEPRDRGADGFPGNGGLRIGDEIPEEFWNLSLAMLDPGQKLTTRSMRDYAGSDLLVLDFWSTWCGSCISSMKHGEALRNTYGDRLNLLLVTTQTANEVVSFSKKNDIVANTSLPLVINDEALRMFFRHKTLPHMVFIRNNKVLHIGGSESMNDALFATALQGKTPEVNYYKDDYAFNEPLIGLDNIAANGPKRYNLLSGYRQDSAPVEGLLADSAQGTKRLYYYNQPLLTLMMRAMQLDDIPLNRIVFENTDYTLERIAYHRLIGNKLQWLAKHSFCYESVAPLDADEPLLWESMADGIKQLLGISFALEERRIPVLRLQPGGKLTAAAAEERSPMYHVFDTYNRLPSSLPLIDPDSLINGLYYPKQNTAELSTKQLLTLLEEAGLRVVPAEDVMQVLVIKGRDHGTL</sequence>
<dbReference type="GO" id="GO:0030313">
    <property type="term" value="C:cell envelope"/>
    <property type="evidence" value="ECO:0007669"/>
    <property type="project" value="UniProtKB-SubCell"/>
</dbReference>
<dbReference type="OrthoDB" id="793244at2"/>
<dbReference type="InterPro" id="IPR050553">
    <property type="entry name" value="Thioredoxin_ResA/DsbE_sf"/>
</dbReference>
<accession>A0A0B8T3B8</accession>
<dbReference type="InterPro" id="IPR036249">
    <property type="entry name" value="Thioredoxin-like_sf"/>
</dbReference>
<dbReference type="eggNOG" id="COG0526">
    <property type="taxonomic scope" value="Bacteria"/>
</dbReference>
<dbReference type="GO" id="GO:0017004">
    <property type="term" value="P:cytochrome complex assembly"/>
    <property type="evidence" value="ECO:0007669"/>
    <property type="project" value="UniProtKB-KW"/>
</dbReference>